<name>A0ABS9CT58_9RHOB</name>
<evidence type="ECO:0000313" key="2">
    <source>
        <dbReference type="EMBL" id="MCF2869594.1"/>
    </source>
</evidence>
<feature type="chain" id="PRO_5047095878" description="Porin" evidence="1">
    <location>
        <begin position="24"/>
        <end position="210"/>
    </location>
</feature>
<keyword evidence="1" id="KW-0732">Signal</keyword>
<accession>A0ABS9CT58</accession>
<evidence type="ECO:0008006" key="4">
    <source>
        <dbReference type="Google" id="ProtNLM"/>
    </source>
</evidence>
<gene>
    <name evidence="2" type="ORF">L0664_00825</name>
</gene>
<comment type="caution">
    <text evidence="2">The sequence shown here is derived from an EMBL/GenBank/DDBJ whole genome shotgun (WGS) entry which is preliminary data.</text>
</comment>
<dbReference type="RefSeq" id="WP_235223726.1">
    <property type="nucleotide sequence ID" value="NZ_JAKGAQ010000001.1"/>
</dbReference>
<evidence type="ECO:0000313" key="3">
    <source>
        <dbReference type="Proteomes" id="UP001200557"/>
    </source>
</evidence>
<dbReference type="Proteomes" id="UP001200557">
    <property type="component" value="Unassembled WGS sequence"/>
</dbReference>
<protein>
    <recommendedName>
        <fullName evidence="4">Porin</fullName>
    </recommendedName>
</protein>
<feature type="signal peptide" evidence="1">
    <location>
        <begin position="1"/>
        <end position="23"/>
    </location>
</feature>
<organism evidence="2 3">
    <name type="scientific">Octadecabacter dasysiphoniae</name>
    <dbReference type="NCBI Taxonomy" id="2909341"/>
    <lineage>
        <taxon>Bacteria</taxon>
        <taxon>Pseudomonadati</taxon>
        <taxon>Pseudomonadota</taxon>
        <taxon>Alphaproteobacteria</taxon>
        <taxon>Rhodobacterales</taxon>
        <taxon>Roseobacteraceae</taxon>
        <taxon>Octadecabacter</taxon>
    </lineage>
</organism>
<evidence type="ECO:0000256" key="1">
    <source>
        <dbReference type="SAM" id="SignalP"/>
    </source>
</evidence>
<reference evidence="2 3" key="1">
    <citation type="submission" date="2022-01" db="EMBL/GenBank/DDBJ databases">
        <title>Octadecabacter sp. nov., isolated from a marine alga.</title>
        <authorList>
            <person name="Jin M.S."/>
            <person name="Kim H.M."/>
            <person name="Han D.M."/>
            <person name="Jung J.J."/>
            <person name="Jeon C.O."/>
        </authorList>
    </citation>
    <scope>NUCLEOTIDE SEQUENCE [LARGE SCALE GENOMIC DNA]</scope>
    <source>
        <strain evidence="2 3">G9-8</strain>
    </source>
</reference>
<proteinExistence type="predicted"/>
<sequence>MLIRIATVAATGIFALTATGVTAETTLSYGSYLEYDYDYEDSDEEIIVGSYLEVEANSGIFAGLELYTVEDDPDDYAYDFSVGFRGDAGTASYEIAYYNYNLNESGSDGEEIAASIGYAALGMDLTSSLTSDLEGAYAIGQDFDVPLPSDYTFGFGFEAATDSDELDWDVSLAKQLTDTVSLSGGFSGDTGSENPETFFAVSFDTSTILN</sequence>
<keyword evidence="3" id="KW-1185">Reference proteome</keyword>
<dbReference type="EMBL" id="JAKGAQ010000001">
    <property type="protein sequence ID" value="MCF2869594.1"/>
    <property type="molecule type" value="Genomic_DNA"/>
</dbReference>